<dbReference type="EMBL" id="VSSQ01006143">
    <property type="protein sequence ID" value="MPM31677.1"/>
    <property type="molecule type" value="Genomic_DNA"/>
</dbReference>
<protein>
    <recommendedName>
        <fullName evidence="1">Flavodoxin-like domain-containing protein</fullName>
    </recommendedName>
</protein>
<evidence type="ECO:0000313" key="2">
    <source>
        <dbReference type="EMBL" id="MPM31677.1"/>
    </source>
</evidence>
<proteinExistence type="predicted"/>
<dbReference type="GO" id="GO:0006783">
    <property type="term" value="P:heme biosynthetic process"/>
    <property type="evidence" value="ECO:0007669"/>
    <property type="project" value="TreeGrafter"/>
</dbReference>
<reference evidence="2" key="1">
    <citation type="submission" date="2019-08" db="EMBL/GenBank/DDBJ databases">
        <authorList>
            <person name="Kucharzyk K."/>
            <person name="Murdoch R.W."/>
            <person name="Higgins S."/>
            <person name="Loffler F."/>
        </authorList>
    </citation>
    <scope>NUCLEOTIDE SEQUENCE</scope>
</reference>
<dbReference type="PROSITE" id="PS50902">
    <property type="entry name" value="FLAVODOXIN_LIKE"/>
    <property type="match status" value="1"/>
</dbReference>
<dbReference type="GO" id="GO:0070819">
    <property type="term" value="F:menaquinone-dependent protoporphyrinogen oxidase activity"/>
    <property type="evidence" value="ECO:0007669"/>
    <property type="project" value="TreeGrafter"/>
</dbReference>
<sequence>MKTAIIFNSKHGTAEKVANLIAERVGKEHSDVINLKNQTIIDLSNYNTIILGGSVYVGTIQKSIFKFCEANQEELLNKKIALFICGMEPDLEKQELEIKNSFPAFAYERAIVKKFMGGEILLEKMNFFEKMAIKKVAKISQSESNINYKAIDEFIEKLNYEK</sequence>
<dbReference type="Pfam" id="PF12724">
    <property type="entry name" value="Flavodoxin_5"/>
    <property type="match status" value="1"/>
</dbReference>
<dbReference type="PANTHER" id="PTHR38030:SF2">
    <property type="entry name" value="PROTOPORPHYRINOGEN IX DEHYDROGENASE [QUINONE]"/>
    <property type="match status" value="1"/>
</dbReference>
<accession>A0A644YTN9</accession>
<dbReference type="InterPro" id="IPR029039">
    <property type="entry name" value="Flavoprotein-like_sf"/>
</dbReference>
<evidence type="ECO:0000259" key="1">
    <source>
        <dbReference type="PROSITE" id="PS50902"/>
    </source>
</evidence>
<dbReference type="GO" id="GO:0010181">
    <property type="term" value="F:FMN binding"/>
    <property type="evidence" value="ECO:0007669"/>
    <property type="project" value="InterPro"/>
</dbReference>
<dbReference type="InterPro" id="IPR052200">
    <property type="entry name" value="Protoporphyrinogen_IX_DH"/>
</dbReference>
<dbReference type="SUPFAM" id="SSF52218">
    <property type="entry name" value="Flavoproteins"/>
    <property type="match status" value="1"/>
</dbReference>
<comment type="caution">
    <text evidence="2">The sequence shown here is derived from an EMBL/GenBank/DDBJ whole genome shotgun (WGS) entry which is preliminary data.</text>
</comment>
<dbReference type="Gene3D" id="3.40.50.360">
    <property type="match status" value="1"/>
</dbReference>
<dbReference type="PANTHER" id="PTHR38030">
    <property type="entry name" value="PROTOPORPHYRINOGEN IX DEHYDROGENASE [MENAQUINONE]"/>
    <property type="match status" value="1"/>
</dbReference>
<dbReference type="InterPro" id="IPR008254">
    <property type="entry name" value="Flavodoxin/NO_synth"/>
</dbReference>
<gene>
    <name evidence="2" type="ORF">SDC9_78234</name>
</gene>
<dbReference type="AlphaFoldDB" id="A0A644YTN9"/>
<organism evidence="2">
    <name type="scientific">bioreactor metagenome</name>
    <dbReference type="NCBI Taxonomy" id="1076179"/>
    <lineage>
        <taxon>unclassified sequences</taxon>
        <taxon>metagenomes</taxon>
        <taxon>ecological metagenomes</taxon>
    </lineage>
</organism>
<feature type="domain" description="Flavodoxin-like" evidence="1">
    <location>
        <begin position="3"/>
        <end position="159"/>
    </location>
</feature>
<dbReference type="InterPro" id="IPR026816">
    <property type="entry name" value="Flavodoxin_dom"/>
</dbReference>
<name>A0A644YTN9_9ZZZZ</name>